<reference evidence="1" key="1">
    <citation type="submission" date="2018-05" db="EMBL/GenBank/DDBJ databases">
        <authorList>
            <person name="Lanie J.A."/>
            <person name="Ng W.-L."/>
            <person name="Kazmierczak K.M."/>
            <person name="Andrzejewski T.M."/>
            <person name="Davidsen T.M."/>
            <person name="Wayne K.J."/>
            <person name="Tettelin H."/>
            <person name="Glass J.I."/>
            <person name="Rusch D."/>
            <person name="Podicherti R."/>
            <person name="Tsui H.-C.T."/>
            <person name="Winkler M.E."/>
        </authorList>
    </citation>
    <scope>NUCLEOTIDE SEQUENCE</scope>
</reference>
<evidence type="ECO:0000313" key="1">
    <source>
        <dbReference type="EMBL" id="SVA57918.1"/>
    </source>
</evidence>
<dbReference type="AlphaFoldDB" id="A0A381X053"/>
<proteinExistence type="predicted"/>
<name>A0A381X053_9ZZZZ</name>
<gene>
    <name evidence="1" type="ORF">METZ01_LOCUS110772</name>
</gene>
<protein>
    <submittedName>
        <fullName evidence="1">Uncharacterized protein</fullName>
    </submittedName>
</protein>
<accession>A0A381X053</accession>
<organism evidence="1">
    <name type="scientific">marine metagenome</name>
    <dbReference type="NCBI Taxonomy" id="408172"/>
    <lineage>
        <taxon>unclassified sequences</taxon>
        <taxon>metagenomes</taxon>
        <taxon>ecological metagenomes</taxon>
    </lineage>
</organism>
<dbReference type="EMBL" id="UINC01013399">
    <property type="protein sequence ID" value="SVA57918.1"/>
    <property type="molecule type" value="Genomic_DNA"/>
</dbReference>
<sequence>MASNKSGEEMNDEKELEYSYDINVWDDLAKEEYSDVTLGSWKDELASDYDEDSPAMDEVKNRLTTIEKRLSILVPDKKMLKKYEILQDIYKQYKAAEALLSGPDPESVS</sequence>